<name>A0A3N2DA24_9MICO</name>
<feature type="chain" id="PRO_5017984978" evidence="1">
    <location>
        <begin position="24"/>
        <end position="385"/>
    </location>
</feature>
<dbReference type="InterPro" id="IPR036278">
    <property type="entry name" value="Sialidase_sf"/>
</dbReference>
<dbReference type="PROSITE" id="PS51257">
    <property type="entry name" value="PROKAR_LIPOPROTEIN"/>
    <property type="match status" value="1"/>
</dbReference>
<accession>A0A3N2DA24</accession>
<gene>
    <name evidence="3" type="ORF">EDD28_1148</name>
</gene>
<evidence type="ECO:0000259" key="2">
    <source>
        <dbReference type="Pfam" id="PF13810"/>
    </source>
</evidence>
<keyword evidence="1" id="KW-0732">Signal</keyword>
<dbReference type="Pfam" id="PF13810">
    <property type="entry name" value="DUF4185"/>
    <property type="match status" value="1"/>
</dbReference>
<protein>
    <submittedName>
        <fullName evidence="3">Uncharacterized protein DUF4185</fullName>
    </submittedName>
</protein>
<sequence>MTRVTRGVAAALALLLTTTATLAACGGAPAPEGPVVVDHDTDRPFVLRGVSNLTEIAQLTGPGAINDTESVAVAGTDLGSMVTVGDRTYLLFGDTFGVRDPDSYGGQGEFWRSNVVAWTTDDDPSDGLTFDGWLVDDVGLAAPIVEGDHDPGGIGAEVTKIPTYGFAVEDAIYVLFMSVESWNEPGAWDANYAALARSTDDGATWETLDAPRWPGDSGVIQVATAHVVEDGEEYVYFWTIPAGRFGGVSLMRVPATRAAVEDEAAYSYFVGTDDDGSPRWSSDLTDAVLVVDPTVGELSVMWSTYLERWVMTYSDLGNAYIREGLTPWGPWGEPIELVSGADYPGLYSPYLSPRYTSADGRTLYFTLSLWGPYNVFWFSVDLDRL</sequence>
<dbReference type="RefSeq" id="WP_123738723.1">
    <property type="nucleotide sequence ID" value="NZ_CALFQU010000049.1"/>
</dbReference>
<organism evidence="3 4">
    <name type="scientific">Salana multivorans</name>
    <dbReference type="NCBI Taxonomy" id="120377"/>
    <lineage>
        <taxon>Bacteria</taxon>
        <taxon>Bacillati</taxon>
        <taxon>Actinomycetota</taxon>
        <taxon>Actinomycetes</taxon>
        <taxon>Micrococcales</taxon>
        <taxon>Beutenbergiaceae</taxon>
        <taxon>Salana</taxon>
    </lineage>
</organism>
<reference evidence="3 4" key="1">
    <citation type="submission" date="2018-11" db="EMBL/GenBank/DDBJ databases">
        <title>Sequencing the genomes of 1000 actinobacteria strains.</title>
        <authorList>
            <person name="Klenk H.-P."/>
        </authorList>
    </citation>
    <scope>NUCLEOTIDE SEQUENCE [LARGE SCALE GENOMIC DNA]</scope>
    <source>
        <strain evidence="3 4">DSM 13521</strain>
    </source>
</reference>
<dbReference type="InterPro" id="IPR025442">
    <property type="entry name" value="DUF4185"/>
</dbReference>
<evidence type="ECO:0000313" key="4">
    <source>
        <dbReference type="Proteomes" id="UP000275356"/>
    </source>
</evidence>
<dbReference type="Proteomes" id="UP000275356">
    <property type="component" value="Unassembled WGS sequence"/>
</dbReference>
<feature type="signal peptide" evidence="1">
    <location>
        <begin position="1"/>
        <end position="23"/>
    </location>
</feature>
<keyword evidence="4" id="KW-1185">Reference proteome</keyword>
<dbReference type="AlphaFoldDB" id="A0A3N2DA24"/>
<evidence type="ECO:0000313" key="3">
    <source>
        <dbReference type="EMBL" id="ROR96563.1"/>
    </source>
</evidence>
<comment type="caution">
    <text evidence="3">The sequence shown here is derived from an EMBL/GenBank/DDBJ whole genome shotgun (WGS) entry which is preliminary data.</text>
</comment>
<feature type="domain" description="DUF4185" evidence="2">
    <location>
        <begin position="66"/>
        <end position="378"/>
    </location>
</feature>
<evidence type="ECO:0000256" key="1">
    <source>
        <dbReference type="SAM" id="SignalP"/>
    </source>
</evidence>
<dbReference type="SUPFAM" id="SSF50939">
    <property type="entry name" value="Sialidases"/>
    <property type="match status" value="1"/>
</dbReference>
<dbReference type="EMBL" id="RKHQ01000001">
    <property type="protein sequence ID" value="ROR96563.1"/>
    <property type="molecule type" value="Genomic_DNA"/>
</dbReference>
<dbReference type="OrthoDB" id="284233at2"/>
<proteinExistence type="predicted"/>